<evidence type="ECO:0000259" key="1">
    <source>
        <dbReference type="Pfam" id="PF01370"/>
    </source>
</evidence>
<evidence type="ECO:0000313" key="2">
    <source>
        <dbReference type="EMBL" id="MFF4771581.1"/>
    </source>
</evidence>
<sequence length="65" mass="6839">MSSKSALLLMTIDLQDGGMQKICVVGGSRYVGKLLVERLQAAGHQVTVINRGSVQPLTTSAVPTI</sequence>
<dbReference type="Gene3D" id="3.40.50.720">
    <property type="entry name" value="NAD(P)-binding Rossmann-like Domain"/>
    <property type="match status" value="1"/>
</dbReference>
<dbReference type="RefSeq" id="WP_387340189.1">
    <property type="nucleotide sequence ID" value="NZ_JBIAXI010000001.1"/>
</dbReference>
<dbReference type="SUPFAM" id="SSF51735">
    <property type="entry name" value="NAD(P)-binding Rossmann-fold domains"/>
    <property type="match status" value="1"/>
</dbReference>
<accession>A0ABW6UX06</accession>
<dbReference type="InterPro" id="IPR001509">
    <property type="entry name" value="Epimerase_deHydtase"/>
</dbReference>
<dbReference type="InterPro" id="IPR036291">
    <property type="entry name" value="NAD(P)-bd_dom_sf"/>
</dbReference>
<keyword evidence="3" id="KW-1185">Reference proteome</keyword>
<evidence type="ECO:0000313" key="3">
    <source>
        <dbReference type="Proteomes" id="UP001602119"/>
    </source>
</evidence>
<reference evidence="2 3" key="1">
    <citation type="submission" date="2024-10" db="EMBL/GenBank/DDBJ databases">
        <title>The Natural Products Discovery Center: Release of the First 8490 Sequenced Strains for Exploring Actinobacteria Biosynthetic Diversity.</title>
        <authorList>
            <person name="Kalkreuter E."/>
            <person name="Kautsar S.A."/>
            <person name="Yang D."/>
            <person name="Bader C.D."/>
            <person name="Teijaro C.N."/>
            <person name="Fluegel L."/>
            <person name="Davis C.M."/>
            <person name="Simpson J.R."/>
            <person name="Lauterbach L."/>
            <person name="Steele A.D."/>
            <person name="Gui C."/>
            <person name="Meng S."/>
            <person name="Li G."/>
            <person name="Viehrig K."/>
            <person name="Ye F."/>
            <person name="Su P."/>
            <person name="Kiefer A.F."/>
            <person name="Nichols A."/>
            <person name="Cepeda A.J."/>
            <person name="Yan W."/>
            <person name="Fan B."/>
            <person name="Jiang Y."/>
            <person name="Adhikari A."/>
            <person name="Zheng C.-J."/>
            <person name="Schuster L."/>
            <person name="Cowan T.M."/>
            <person name="Smanski M.J."/>
            <person name="Chevrette M.G."/>
            <person name="De Carvalho L.P.S."/>
            <person name="Shen B."/>
        </authorList>
    </citation>
    <scope>NUCLEOTIDE SEQUENCE [LARGE SCALE GENOMIC DNA]</scope>
    <source>
        <strain evidence="2 3">NPDC001281</strain>
    </source>
</reference>
<dbReference type="Proteomes" id="UP001602119">
    <property type="component" value="Unassembled WGS sequence"/>
</dbReference>
<organism evidence="2 3">
    <name type="scientific">Microtetraspora fusca</name>
    <dbReference type="NCBI Taxonomy" id="1997"/>
    <lineage>
        <taxon>Bacteria</taxon>
        <taxon>Bacillati</taxon>
        <taxon>Actinomycetota</taxon>
        <taxon>Actinomycetes</taxon>
        <taxon>Streptosporangiales</taxon>
        <taxon>Streptosporangiaceae</taxon>
        <taxon>Microtetraspora</taxon>
    </lineage>
</organism>
<gene>
    <name evidence="2" type="ORF">ACFY05_01840</name>
</gene>
<protein>
    <submittedName>
        <fullName evidence="2">NAD-dependent epimerase/dehydratase family protein</fullName>
    </submittedName>
</protein>
<proteinExistence type="predicted"/>
<feature type="domain" description="NAD-dependent epimerase/dehydratase" evidence="1">
    <location>
        <begin position="22"/>
        <end position="55"/>
    </location>
</feature>
<dbReference type="Pfam" id="PF01370">
    <property type="entry name" value="Epimerase"/>
    <property type="match status" value="1"/>
</dbReference>
<comment type="caution">
    <text evidence="2">The sequence shown here is derived from an EMBL/GenBank/DDBJ whole genome shotgun (WGS) entry which is preliminary data.</text>
</comment>
<dbReference type="EMBL" id="JBIAXI010000001">
    <property type="protein sequence ID" value="MFF4771581.1"/>
    <property type="molecule type" value="Genomic_DNA"/>
</dbReference>
<name>A0ABW6UX06_MICFU</name>